<comment type="caution">
    <text evidence="1">The sequence shown here is derived from an EMBL/GenBank/DDBJ whole genome shotgun (WGS) entry which is preliminary data.</text>
</comment>
<reference evidence="1 2" key="2">
    <citation type="journal article" date="2017" name="Front. Plant Sci.">
        <title>Gene Classification and Mining of Molecular Markers Useful in Red Clover (Trifolium pratense) Breeding.</title>
        <authorList>
            <person name="Istvanek J."/>
            <person name="Dluhosova J."/>
            <person name="Dluhos P."/>
            <person name="Patkova L."/>
            <person name="Nedelnik J."/>
            <person name="Repkova J."/>
        </authorList>
    </citation>
    <scope>NUCLEOTIDE SEQUENCE [LARGE SCALE GENOMIC DNA]</scope>
    <source>
        <strain evidence="2">cv. Tatra</strain>
        <tissue evidence="1">Young leaves</tissue>
    </source>
</reference>
<proteinExistence type="predicted"/>
<dbReference type="AlphaFoldDB" id="A0A2K3KUL8"/>
<name>A0A2K3KUL8_TRIPR</name>
<protein>
    <submittedName>
        <fullName evidence="1">Uncharacterized protein</fullName>
    </submittedName>
</protein>
<dbReference type="Proteomes" id="UP000236291">
    <property type="component" value="Unassembled WGS sequence"/>
</dbReference>
<evidence type="ECO:0000313" key="1">
    <source>
        <dbReference type="EMBL" id="PNX69979.1"/>
    </source>
</evidence>
<reference evidence="1 2" key="1">
    <citation type="journal article" date="2014" name="Am. J. Bot.">
        <title>Genome assembly and annotation for red clover (Trifolium pratense; Fabaceae).</title>
        <authorList>
            <person name="Istvanek J."/>
            <person name="Jaros M."/>
            <person name="Krenek A."/>
            <person name="Repkova J."/>
        </authorList>
    </citation>
    <scope>NUCLEOTIDE SEQUENCE [LARGE SCALE GENOMIC DNA]</scope>
    <source>
        <strain evidence="2">cv. Tatra</strain>
        <tissue evidence="1">Young leaves</tissue>
    </source>
</reference>
<sequence>ENRDGVEDGEIVGCLLECGLDDIDGL</sequence>
<dbReference type="EMBL" id="ASHM01110713">
    <property type="protein sequence ID" value="PNX69979.1"/>
    <property type="molecule type" value="Genomic_DNA"/>
</dbReference>
<evidence type="ECO:0000313" key="2">
    <source>
        <dbReference type="Proteomes" id="UP000236291"/>
    </source>
</evidence>
<organism evidence="1 2">
    <name type="scientific">Trifolium pratense</name>
    <name type="common">Red clover</name>
    <dbReference type="NCBI Taxonomy" id="57577"/>
    <lineage>
        <taxon>Eukaryota</taxon>
        <taxon>Viridiplantae</taxon>
        <taxon>Streptophyta</taxon>
        <taxon>Embryophyta</taxon>
        <taxon>Tracheophyta</taxon>
        <taxon>Spermatophyta</taxon>
        <taxon>Magnoliopsida</taxon>
        <taxon>eudicotyledons</taxon>
        <taxon>Gunneridae</taxon>
        <taxon>Pentapetalae</taxon>
        <taxon>rosids</taxon>
        <taxon>fabids</taxon>
        <taxon>Fabales</taxon>
        <taxon>Fabaceae</taxon>
        <taxon>Papilionoideae</taxon>
        <taxon>50 kb inversion clade</taxon>
        <taxon>NPAAA clade</taxon>
        <taxon>Hologalegina</taxon>
        <taxon>IRL clade</taxon>
        <taxon>Trifolieae</taxon>
        <taxon>Trifolium</taxon>
    </lineage>
</organism>
<feature type="non-terminal residue" evidence="1">
    <location>
        <position position="1"/>
    </location>
</feature>
<gene>
    <name evidence="1" type="ORF">L195_g057016</name>
</gene>
<accession>A0A2K3KUL8</accession>